<dbReference type="PROSITE" id="PS50071">
    <property type="entry name" value="HOMEOBOX_2"/>
    <property type="match status" value="1"/>
</dbReference>
<dbReference type="FunFam" id="1.10.10.60:FF:000004">
    <property type="entry name" value="Meis2 homeobox isoform 2c"/>
    <property type="match status" value="1"/>
</dbReference>
<dbReference type="Pfam" id="PF05920">
    <property type="entry name" value="Homeobox_KN"/>
    <property type="match status" value="1"/>
</dbReference>
<sequence length="495" mass="53270">MSVLHQGQPPSYQEAHILAQVQLAPTSVDSTDSDHEHGSTPALITVTQGSEVDPLVEEHKQAIYKHPLFPLMAMVFEKCELASASMDAFVGTDYDSDIRSFVEHGHQNNQTFYTDDADLDHLMLKAVQVLRIHLLELEKVSDLCKDFCTRYISCLKGKLQSEHLLRLDDLDSPPLSPASGSGVTDWTVSGGAAVGTLTTTPMMGGGMVMQPGLAMATISQGQIISGNMVYQMVHTPQGIVAQPIQIQPSPLQSAVGTTSVIQGSTPLSQIGVVGSPMATQQTPTNLSMSACLSADDSFDDDDPLGKRRNTKRGVLPKQATQIMKTWLFQHLVHPYPTEDEKRQIASQTNLTLLQVNNWFINARRRILQPMLDNGASSESKAKKNKPVTRPTQKFWPQEIANIQPQLPAHLQQKVTSPSSSAAAAAASALVTAVVTANGQILRADEGTALSLASLPQNLILASQSPPSVAMVTSPGDHTVEDSLILSFNSETSGAD</sequence>
<dbReference type="InterPro" id="IPR009057">
    <property type="entry name" value="Homeodomain-like_sf"/>
</dbReference>
<keyword evidence="4 5" id="KW-0539">Nucleus</keyword>
<evidence type="ECO:0000313" key="8">
    <source>
        <dbReference type="Proteomes" id="UP001374579"/>
    </source>
</evidence>
<comment type="caution">
    <text evidence="7">The sequence shown here is derived from an EMBL/GenBank/DDBJ whole genome shotgun (WGS) entry which is preliminary data.</text>
</comment>
<name>A0AAN9GFG9_9CAEN</name>
<dbReference type="InterPro" id="IPR050224">
    <property type="entry name" value="TALE_homeobox"/>
</dbReference>
<dbReference type="AlphaFoldDB" id="A0AAN9GFG9"/>
<gene>
    <name evidence="7" type="ORF">V1264_017723</name>
</gene>
<dbReference type="GO" id="GO:0006355">
    <property type="term" value="P:regulation of DNA-templated transcription"/>
    <property type="evidence" value="ECO:0007669"/>
    <property type="project" value="InterPro"/>
</dbReference>
<keyword evidence="2 5" id="KW-0238">DNA-binding</keyword>
<evidence type="ECO:0000313" key="7">
    <source>
        <dbReference type="EMBL" id="KAK7106472.1"/>
    </source>
</evidence>
<dbReference type="PANTHER" id="PTHR11850">
    <property type="entry name" value="HOMEOBOX PROTEIN TRANSCRIPTION FACTORS"/>
    <property type="match status" value="1"/>
</dbReference>
<proteinExistence type="inferred from homology"/>
<dbReference type="InterPro" id="IPR032453">
    <property type="entry name" value="PKNOX/Meis_N"/>
</dbReference>
<dbReference type="GO" id="GO:0005634">
    <property type="term" value="C:nucleus"/>
    <property type="evidence" value="ECO:0007669"/>
    <property type="project" value="UniProtKB-SubCell"/>
</dbReference>
<keyword evidence="3 5" id="KW-0371">Homeobox</keyword>
<comment type="subcellular location">
    <subcellularLocation>
        <location evidence="5">Nucleus</location>
    </subcellularLocation>
</comment>
<evidence type="ECO:0000259" key="6">
    <source>
        <dbReference type="PROSITE" id="PS50071"/>
    </source>
</evidence>
<keyword evidence="8" id="KW-1185">Reference proteome</keyword>
<dbReference type="InterPro" id="IPR001356">
    <property type="entry name" value="HD"/>
</dbReference>
<dbReference type="EMBL" id="JBAMIC010000007">
    <property type="protein sequence ID" value="KAK7106472.1"/>
    <property type="molecule type" value="Genomic_DNA"/>
</dbReference>
<dbReference type="GO" id="GO:0003677">
    <property type="term" value="F:DNA binding"/>
    <property type="evidence" value="ECO:0007669"/>
    <property type="project" value="UniProtKB-UniRule"/>
</dbReference>
<dbReference type="CDD" id="cd00086">
    <property type="entry name" value="homeodomain"/>
    <property type="match status" value="1"/>
</dbReference>
<reference evidence="7 8" key="1">
    <citation type="submission" date="2024-02" db="EMBL/GenBank/DDBJ databases">
        <title>Chromosome-scale genome assembly of the rough periwinkle Littorina saxatilis.</title>
        <authorList>
            <person name="De Jode A."/>
            <person name="Faria R."/>
            <person name="Formenti G."/>
            <person name="Sims Y."/>
            <person name="Smith T.P."/>
            <person name="Tracey A."/>
            <person name="Wood J.M.D."/>
            <person name="Zagrodzka Z.B."/>
            <person name="Johannesson K."/>
            <person name="Butlin R.K."/>
            <person name="Leder E.H."/>
        </authorList>
    </citation>
    <scope>NUCLEOTIDE SEQUENCE [LARGE SCALE GENOMIC DNA]</scope>
    <source>
        <strain evidence="7">Snail1</strain>
        <tissue evidence="7">Muscle</tissue>
    </source>
</reference>
<evidence type="ECO:0000256" key="4">
    <source>
        <dbReference type="ARBA" id="ARBA00023242"/>
    </source>
</evidence>
<evidence type="ECO:0000256" key="5">
    <source>
        <dbReference type="PROSITE-ProRule" id="PRU00108"/>
    </source>
</evidence>
<dbReference type="Proteomes" id="UP001374579">
    <property type="component" value="Unassembled WGS sequence"/>
</dbReference>
<dbReference type="SMART" id="SM00389">
    <property type="entry name" value="HOX"/>
    <property type="match status" value="1"/>
</dbReference>
<dbReference type="Gene3D" id="1.10.10.60">
    <property type="entry name" value="Homeodomain-like"/>
    <property type="match status" value="1"/>
</dbReference>
<organism evidence="7 8">
    <name type="scientific">Littorina saxatilis</name>
    <dbReference type="NCBI Taxonomy" id="31220"/>
    <lineage>
        <taxon>Eukaryota</taxon>
        <taxon>Metazoa</taxon>
        <taxon>Spiralia</taxon>
        <taxon>Lophotrochozoa</taxon>
        <taxon>Mollusca</taxon>
        <taxon>Gastropoda</taxon>
        <taxon>Caenogastropoda</taxon>
        <taxon>Littorinimorpha</taxon>
        <taxon>Littorinoidea</taxon>
        <taxon>Littorinidae</taxon>
        <taxon>Littorina</taxon>
    </lineage>
</organism>
<feature type="DNA-binding region" description="Homeobox" evidence="5">
    <location>
        <begin position="308"/>
        <end position="370"/>
    </location>
</feature>
<evidence type="ECO:0000256" key="3">
    <source>
        <dbReference type="ARBA" id="ARBA00023155"/>
    </source>
</evidence>
<evidence type="ECO:0000256" key="2">
    <source>
        <dbReference type="ARBA" id="ARBA00023125"/>
    </source>
</evidence>
<dbReference type="SUPFAM" id="SSF46689">
    <property type="entry name" value="Homeodomain-like"/>
    <property type="match status" value="1"/>
</dbReference>
<feature type="domain" description="Homeobox" evidence="6">
    <location>
        <begin position="306"/>
        <end position="369"/>
    </location>
</feature>
<comment type="similarity">
    <text evidence="1">Belongs to the TALE/MEIS homeobox family.</text>
</comment>
<dbReference type="Pfam" id="PF16493">
    <property type="entry name" value="Meis_PKNOX_N"/>
    <property type="match status" value="1"/>
</dbReference>
<protein>
    <recommendedName>
        <fullName evidence="6">Homeobox domain-containing protein</fullName>
    </recommendedName>
</protein>
<accession>A0AAN9GFG9</accession>
<dbReference type="InterPro" id="IPR008422">
    <property type="entry name" value="KN_HD"/>
</dbReference>
<evidence type="ECO:0000256" key="1">
    <source>
        <dbReference type="ARBA" id="ARBA00009661"/>
    </source>
</evidence>